<dbReference type="RefSeq" id="XP_015702609.1">
    <property type="nucleotide sequence ID" value="XM_015847759.1"/>
</dbReference>
<organism evidence="1 2">
    <name type="scientific">Paracoccidioides lutzii (strain ATCC MYA-826 / Pb01)</name>
    <name type="common">Paracoccidioides brasiliensis</name>
    <dbReference type="NCBI Taxonomy" id="502779"/>
    <lineage>
        <taxon>Eukaryota</taxon>
        <taxon>Fungi</taxon>
        <taxon>Dikarya</taxon>
        <taxon>Ascomycota</taxon>
        <taxon>Pezizomycotina</taxon>
        <taxon>Eurotiomycetes</taxon>
        <taxon>Eurotiomycetidae</taxon>
        <taxon>Onygenales</taxon>
        <taxon>Ajellomycetaceae</taxon>
        <taxon>Paracoccidioides</taxon>
    </lineage>
</organism>
<evidence type="ECO:0000313" key="1">
    <source>
        <dbReference type="EMBL" id="KGQ01051.1"/>
    </source>
</evidence>
<dbReference type="GeneID" id="26970967"/>
<reference evidence="1 2" key="1">
    <citation type="journal article" date="2011" name="PLoS Genet.">
        <title>Comparative genomic analysis of human fungal pathogens causing paracoccidioidomycosis.</title>
        <authorList>
            <person name="Desjardins C.A."/>
            <person name="Champion M.D."/>
            <person name="Holder J.W."/>
            <person name="Muszewska A."/>
            <person name="Goldberg J."/>
            <person name="Bailao A.M."/>
            <person name="Brigido M.M."/>
            <person name="Ferreira M.E."/>
            <person name="Garcia A.M."/>
            <person name="Grynberg M."/>
            <person name="Gujja S."/>
            <person name="Heiman D.I."/>
            <person name="Henn M.R."/>
            <person name="Kodira C.D."/>
            <person name="Leon-Narvaez H."/>
            <person name="Longo L.V."/>
            <person name="Ma L.J."/>
            <person name="Malavazi I."/>
            <person name="Matsuo A.L."/>
            <person name="Morais F.V."/>
            <person name="Pereira M."/>
            <person name="Rodriguez-Brito S."/>
            <person name="Sakthikumar S."/>
            <person name="Salem-Izacc S.M."/>
            <person name="Sykes S.M."/>
            <person name="Teixeira M.M."/>
            <person name="Vallejo M.C."/>
            <person name="Walter M.E."/>
            <person name="Yandava C."/>
            <person name="Young S."/>
            <person name="Zeng Q."/>
            <person name="Zucker J."/>
            <person name="Felipe M.S."/>
            <person name="Goldman G.H."/>
            <person name="Haas B.J."/>
            <person name="McEwen J.G."/>
            <person name="Nino-Vega G."/>
            <person name="Puccia R."/>
            <person name="San-Blas G."/>
            <person name="Soares C.M."/>
            <person name="Birren B.W."/>
            <person name="Cuomo C.A."/>
        </authorList>
    </citation>
    <scope>NUCLEOTIDE SEQUENCE [LARGE SCALE GENOMIC DNA]</scope>
    <source>
        <strain evidence="2">ATCC MYA-826 / Pb01</strain>
    </source>
</reference>
<evidence type="ECO:0000313" key="2">
    <source>
        <dbReference type="Proteomes" id="UP000002059"/>
    </source>
</evidence>
<protein>
    <submittedName>
        <fullName evidence="1">Uncharacterized protein</fullName>
    </submittedName>
</protein>
<gene>
    <name evidence="1" type="ORF">PAAG_12244</name>
</gene>
<sequence length="159" mass="17901">MTQPVSKEVENVLGYLHDCNGEHVTQLSADVLKDANDRTIRELRITFERPVSSWDAVFRLAASSPRSISRPSKDAQTHGVGDCCTLLCDPWQTGFFLVVTKLGGPFVRINLSFVGCDEEDFITMANANDQINRWTVKYLSYKLLLCRNYSPCLHSICIV</sequence>
<dbReference type="HOGENOM" id="CLU_1661326_0_0_1"/>
<name>A0A0A2UZQ6_PARBA</name>
<keyword evidence="2" id="KW-1185">Reference proteome</keyword>
<dbReference type="EMBL" id="KN294010">
    <property type="protein sequence ID" value="KGQ01051.1"/>
    <property type="molecule type" value="Genomic_DNA"/>
</dbReference>
<dbReference type="OrthoDB" id="4937900at2759"/>
<accession>A0A0A2UZQ6</accession>
<dbReference type="VEuPathDB" id="FungiDB:PAAG_12244"/>
<dbReference type="AlphaFoldDB" id="A0A0A2UZQ6"/>
<proteinExistence type="predicted"/>
<dbReference type="Proteomes" id="UP000002059">
    <property type="component" value="Partially assembled WGS sequence"/>
</dbReference>
<dbReference type="KEGG" id="pbl:PAAG_12244"/>
<dbReference type="STRING" id="502779.A0A0A2UZQ6"/>